<proteinExistence type="predicted"/>
<gene>
    <name evidence="2" type="ORF">BDV33DRAFT_134981</name>
</gene>
<evidence type="ECO:0000313" key="2">
    <source>
        <dbReference type="EMBL" id="KAB8224784.1"/>
    </source>
</evidence>
<keyword evidence="1" id="KW-0812">Transmembrane</keyword>
<dbReference type="EMBL" id="ML733397">
    <property type="protein sequence ID" value="KAB8224784.1"/>
    <property type="molecule type" value="Genomic_DNA"/>
</dbReference>
<sequence>MGFMTLLGDHAPFYDLLIHVSLIVALGTYIPHTLTIGRRIFDTSLYLSSGGFKQYQFRFITSCPMQVTVSAVFTFTICFLKAKDNINMDRIALFPIIQSSTPNKQAM</sequence>
<evidence type="ECO:0000313" key="3">
    <source>
        <dbReference type="Proteomes" id="UP000326799"/>
    </source>
</evidence>
<dbReference type="AlphaFoldDB" id="A0A5N6F7S8"/>
<keyword evidence="1" id="KW-1133">Transmembrane helix</keyword>
<name>A0A5N6F7S8_9EURO</name>
<evidence type="ECO:0000256" key="1">
    <source>
        <dbReference type="SAM" id="Phobius"/>
    </source>
</evidence>
<feature type="transmembrane region" description="Helical" evidence="1">
    <location>
        <begin position="12"/>
        <end position="30"/>
    </location>
</feature>
<keyword evidence="3" id="KW-1185">Reference proteome</keyword>
<protein>
    <submittedName>
        <fullName evidence="2">Uncharacterized protein</fullName>
    </submittedName>
</protein>
<keyword evidence="1" id="KW-0472">Membrane</keyword>
<accession>A0A5N6F7S8</accession>
<dbReference type="Proteomes" id="UP000326799">
    <property type="component" value="Unassembled WGS sequence"/>
</dbReference>
<reference evidence="2 3" key="1">
    <citation type="submission" date="2019-04" db="EMBL/GenBank/DDBJ databases">
        <title>Fungal friends and foes A comparative genomics study of 23 Aspergillus species from section Flavi.</title>
        <authorList>
            <consortium name="DOE Joint Genome Institute"/>
            <person name="Kjaerbolling I."/>
            <person name="Vesth T.C."/>
            <person name="Frisvad J.C."/>
            <person name="Nybo J.L."/>
            <person name="Theobald S."/>
            <person name="Kildgaard S."/>
            <person name="Petersen T.I."/>
            <person name="Kuo A."/>
            <person name="Sato A."/>
            <person name="Lyhne E.K."/>
            <person name="Kogle M.E."/>
            <person name="Wiebenga A."/>
            <person name="Kun R.S."/>
            <person name="Lubbers R.J."/>
            <person name="Makela M.R."/>
            <person name="Barry K."/>
            <person name="Chovatia M."/>
            <person name="Clum A."/>
            <person name="Daum C."/>
            <person name="Haridas S."/>
            <person name="He G."/>
            <person name="LaButti K."/>
            <person name="Lipzen A."/>
            <person name="Mondo S."/>
            <person name="Pangilinan J."/>
            <person name="Riley R."/>
            <person name="Salamov A."/>
            <person name="Simmons B.A."/>
            <person name="Magnuson J.K."/>
            <person name="Henrissat B."/>
            <person name="Mortensen U.H."/>
            <person name="Larsen T.O."/>
            <person name="De vries R.P."/>
            <person name="Grigoriev I.V."/>
            <person name="Machida M."/>
            <person name="Baker S.E."/>
            <person name="Andersen M.R."/>
        </authorList>
    </citation>
    <scope>NUCLEOTIDE SEQUENCE [LARGE SCALE GENOMIC DNA]</scope>
    <source>
        <strain evidence="2 3">CBS 126849</strain>
    </source>
</reference>
<organism evidence="2 3">
    <name type="scientific">Aspergillus novoparasiticus</name>
    <dbReference type="NCBI Taxonomy" id="986946"/>
    <lineage>
        <taxon>Eukaryota</taxon>
        <taxon>Fungi</taxon>
        <taxon>Dikarya</taxon>
        <taxon>Ascomycota</taxon>
        <taxon>Pezizomycotina</taxon>
        <taxon>Eurotiomycetes</taxon>
        <taxon>Eurotiomycetidae</taxon>
        <taxon>Eurotiales</taxon>
        <taxon>Aspergillaceae</taxon>
        <taxon>Aspergillus</taxon>
        <taxon>Aspergillus subgen. Circumdati</taxon>
    </lineage>
</organism>